<dbReference type="NCBIfam" id="TIGR01161">
    <property type="entry name" value="purK"/>
    <property type="match status" value="1"/>
</dbReference>
<gene>
    <name evidence="5 6 8" type="primary">purK</name>
    <name evidence="8" type="ORF">NCTC11091_01861</name>
</gene>
<comment type="similarity">
    <text evidence="5 6">Belongs to the PurK/PurT family.</text>
</comment>
<organism evidence="8 9">
    <name type="scientific">Faucicola atlantae</name>
    <dbReference type="NCBI Taxonomy" id="34059"/>
    <lineage>
        <taxon>Bacteria</taxon>
        <taxon>Pseudomonadati</taxon>
        <taxon>Pseudomonadota</taxon>
        <taxon>Gammaproteobacteria</taxon>
        <taxon>Moraxellales</taxon>
        <taxon>Moraxellaceae</taxon>
        <taxon>Faucicola</taxon>
    </lineage>
</organism>
<dbReference type="InterPro" id="IPR013815">
    <property type="entry name" value="ATP_grasp_subdomain_1"/>
</dbReference>
<evidence type="ECO:0000313" key="9">
    <source>
        <dbReference type="Proteomes" id="UP000255193"/>
    </source>
</evidence>
<evidence type="ECO:0000256" key="3">
    <source>
        <dbReference type="ARBA" id="ARBA00022755"/>
    </source>
</evidence>
<dbReference type="Gene3D" id="3.30.1490.20">
    <property type="entry name" value="ATP-grasp fold, A domain"/>
    <property type="match status" value="1"/>
</dbReference>
<dbReference type="GO" id="GO:0005829">
    <property type="term" value="C:cytosol"/>
    <property type="evidence" value="ECO:0007669"/>
    <property type="project" value="TreeGrafter"/>
</dbReference>
<keyword evidence="2 5" id="KW-0547">Nucleotide-binding</keyword>
<feature type="binding site" evidence="5">
    <location>
        <position position="164"/>
    </location>
    <ligand>
        <name>ATP</name>
        <dbReference type="ChEBI" id="CHEBI:30616"/>
    </ligand>
</feature>
<dbReference type="InterPro" id="IPR011054">
    <property type="entry name" value="Rudment_hybrid_motif"/>
</dbReference>
<dbReference type="GO" id="GO:0005524">
    <property type="term" value="F:ATP binding"/>
    <property type="evidence" value="ECO:0007669"/>
    <property type="project" value="UniProtKB-UniRule"/>
</dbReference>
<keyword evidence="4 5" id="KW-0067">ATP-binding</keyword>
<dbReference type="SUPFAM" id="SSF51246">
    <property type="entry name" value="Rudiment single hybrid motif"/>
    <property type="match status" value="1"/>
</dbReference>
<feature type="domain" description="ATP-grasp" evidence="7">
    <location>
        <begin position="128"/>
        <end position="317"/>
    </location>
</feature>
<dbReference type="PROSITE" id="PS50975">
    <property type="entry name" value="ATP_GRASP"/>
    <property type="match status" value="1"/>
</dbReference>
<dbReference type="Gene3D" id="3.30.470.20">
    <property type="entry name" value="ATP-grasp fold, B domain"/>
    <property type="match status" value="1"/>
</dbReference>
<feature type="binding site" evidence="5">
    <location>
        <begin position="169"/>
        <end position="175"/>
    </location>
    <ligand>
        <name>ATP</name>
        <dbReference type="ChEBI" id="CHEBI:30616"/>
    </ligand>
</feature>
<dbReference type="NCBIfam" id="NF004679">
    <property type="entry name" value="PRK06019.1-5"/>
    <property type="match status" value="1"/>
</dbReference>
<dbReference type="InterPro" id="IPR040686">
    <property type="entry name" value="PurK_C"/>
</dbReference>
<dbReference type="InterPro" id="IPR005875">
    <property type="entry name" value="PurK"/>
</dbReference>
<comment type="function">
    <text evidence="6">Catalyzes the ATP-dependent conversion of 5-aminoimidazole ribonucleotide (AIR) and HCO(3)- to N5-carboxyaminoimidazole ribonucleotide (N5-CAIR).</text>
</comment>
<evidence type="ECO:0000256" key="4">
    <source>
        <dbReference type="ARBA" id="ARBA00022840"/>
    </source>
</evidence>
<dbReference type="EMBL" id="UGQA01000001">
    <property type="protein sequence ID" value="STY96051.1"/>
    <property type="molecule type" value="Genomic_DNA"/>
</dbReference>
<dbReference type="InterPro" id="IPR054350">
    <property type="entry name" value="PurT/PurK_preATP-grasp"/>
</dbReference>
<dbReference type="GO" id="GO:0034028">
    <property type="term" value="F:5-(carboxyamino)imidazole ribonucleotide synthase activity"/>
    <property type="evidence" value="ECO:0007669"/>
    <property type="project" value="UniProtKB-UniRule"/>
</dbReference>
<dbReference type="InterPro" id="IPR016185">
    <property type="entry name" value="PreATP-grasp_dom_sf"/>
</dbReference>
<dbReference type="FunFam" id="3.30.470.20:FF:000029">
    <property type="entry name" value="N5-carboxyaminoimidazole ribonucleotide synthase"/>
    <property type="match status" value="1"/>
</dbReference>
<accession>A0A378Q5H8</accession>
<dbReference type="Proteomes" id="UP000255193">
    <property type="component" value="Unassembled WGS sequence"/>
</dbReference>
<name>A0A378Q5H8_9GAMM</name>
<dbReference type="HAMAP" id="MF_01928">
    <property type="entry name" value="PurK"/>
    <property type="match status" value="1"/>
</dbReference>
<evidence type="ECO:0000313" key="8">
    <source>
        <dbReference type="EMBL" id="STY96051.1"/>
    </source>
</evidence>
<dbReference type="RefSeq" id="WP_079351957.1">
    <property type="nucleotide sequence ID" value="NZ_UGQA01000001.1"/>
</dbReference>
<evidence type="ECO:0000256" key="6">
    <source>
        <dbReference type="RuleBase" id="RU361200"/>
    </source>
</evidence>
<comment type="catalytic activity">
    <reaction evidence="5 6">
        <text>5-amino-1-(5-phospho-beta-D-ribosyl)imidazole + hydrogencarbonate + ATP = 5-carboxyamino-1-(5-phospho-D-ribosyl)imidazole + ADP + phosphate + 2 H(+)</text>
        <dbReference type="Rhea" id="RHEA:19317"/>
        <dbReference type="ChEBI" id="CHEBI:15378"/>
        <dbReference type="ChEBI" id="CHEBI:17544"/>
        <dbReference type="ChEBI" id="CHEBI:30616"/>
        <dbReference type="ChEBI" id="CHEBI:43474"/>
        <dbReference type="ChEBI" id="CHEBI:58730"/>
        <dbReference type="ChEBI" id="CHEBI:137981"/>
        <dbReference type="ChEBI" id="CHEBI:456216"/>
        <dbReference type="EC" id="6.3.4.18"/>
    </reaction>
</comment>
<feature type="binding site" evidence="5">
    <location>
        <position position="211"/>
    </location>
    <ligand>
        <name>ATP</name>
        <dbReference type="ChEBI" id="CHEBI:30616"/>
    </ligand>
</feature>
<evidence type="ECO:0000256" key="1">
    <source>
        <dbReference type="ARBA" id="ARBA00022598"/>
    </source>
</evidence>
<protein>
    <recommendedName>
        <fullName evidence="5 6">N5-carboxyaminoimidazole ribonucleotide synthase</fullName>
        <shortName evidence="5 6">N5-CAIR synthase</shortName>
        <ecNumber evidence="5 6">6.3.4.18</ecNumber>
    </recommendedName>
    <alternativeName>
        <fullName evidence="5 6">5-(carboxyamino)imidazole ribonucleotide synthetase</fullName>
    </alternativeName>
</protein>
<dbReference type="SUPFAM" id="SSF52440">
    <property type="entry name" value="PreATP-grasp domain"/>
    <property type="match status" value="1"/>
</dbReference>
<dbReference type="AlphaFoldDB" id="A0A378Q5H8"/>
<reference evidence="8 9" key="1">
    <citation type="submission" date="2018-06" db="EMBL/GenBank/DDBJ databases">
        <authorList>
            <consortium name="Pathogen Informatics"/>
            <person name="Doyle S."/>
        </authorList>
    </citation>
    <scope>NUCLEOTIDE SEQUENCE [LARGE SCALE GENOMIC DNA]</scope>
    <source>
        <strain evidence="8 9">NCTC11091</strain>
    </source>
</reference>
<dbReference type="GO" id="GO:0046872">
    <property type="term" value="F:metal ion binding"/>
    <property type="evidence" value="ECO:0007669"/>
    <property type="project" value="InterPro"/>
</dbReference>
<dbReference type="Pfam" id="PF17769">
    <property type="entry name" value="PurK_C"/>
    <property type="match status" value="1"/>
</dbReference>
<dbReference type="InterPro" id="IPR003135">
    <property type="entry name" value="ATP-grasp_carboxylate-amine"/>
</dbReference>
<feature type="binding site" evidence="5">
    <location>
        <begin position="203"/>
        <end position="206"/>
    </location>
    <ligand>
        <name>ATP</name>
        <dbReference type="ChEBI" id="CHEBI:30616"/>
    </ligand>
</feature>
<dbReference type="PANTHER" id="PTHR11609">
    <property type="entry name" value="PURINE BIOSYNTHESIS PROTEIN 6/7, PUR6/7"/>
    <property type="match status" value="1"/>
</dbReference>
<dbReference type="Pfam" id="PF22660">
    <property type="entry name" value="RS_preATP-grasp-like"/>
    <property type="match status" value="1"/>
</dbReference>
<evidence type="ECO:0000256" key="2">
    <source>
        <dbReference type="ARBA" id="ARBA00022741"/>
    </source>
</evidence>
<dbReference type="EC" id="6.3.4.18" evidence="5 6"/>
<proteinExistence type="inferred from homology"/>
<evidence type="ECO:0000256" key="5">
    <source>
        <dbReference type="HAMAP-Rule" id="MF_01928"/>
    </source>
</evidence>
<feature type="binding site" evidence="5">
    <location>
        <position position="234"/>
    </location>
    <ligand>
        <name>ATP</name>
        <dbReference type="ChEBI" id="CHEBI:30616"/>
    </ligand>
</feature>
<dbReference type="PANTHER" id="PTHR11609:SF5">
    <property type="entry name" value="PHOSPHORIBOSYLAMINOIMIDAZOLE CARBOXYLASE"/>
    <property type="match status" value="1"/>
</dbReference>
<comment type="pathway">
    <text evidence="5 6">Purine metabolism; IMP biosynthesis via de novo pathway; 5-amino-1-(5-phospho-D-ribosyl)imidazole-4-carboxylate from 5-amino-1-(5-phospho-D-ribosyl)imidazole (N5-CAIR route): step 1/2.</text>
</comment>
<dbReference type="SUPFAM" id="SSF56059">
    <property type="entry name" value="Glutathione synthetase ATP-binding domain-like"/>
    <property type="match status" value="1"/>
</dbReference>
<feature type="binding site" evidence="5">
    <location>
        <position position="124"/>
    </location>
    <ligand>
        <name>ATP</name>
        <dbReference type="ChEBI" id="CHEBI:30616"/>
    </ligand>
</feature>
<dbReference type="GO" id="GO:0006189">
    <property type="term" value="P:'de novo' IMP biosynthetic process"/>
    <property type="evidence" value="ECO:0007669"/>
    <property type="project" value="UniProtKB-UniRule"/>
</dbReference>
<comment type="subunit">
    <text evidence="5 6">Homodimer.</text>
</comment>
<evidence type="ECO:0000259" key="7">
    <source>
        <dbReference type="PROSITE" id="PS50975"/>
    </source>
</evidence>
<dbReference type="Gene3D" id="3.40.50.20">
    <property type="match status" value="1"/>
</dbReference>
<dbReference type="GO" id="GO:0004638">
    <property type="term" value="F:phosphoribosylaminoimidazole carboxylase activity"/>
    <property type="evidence" value="ECO:0007669"/>
    <property type="project" value="InterPro"/>
</dbReference>
<sequence length="396" mass="42662">MPTRQPSDDVTQHAADTINDNDAVNFAHYPIKTIGILGGGQLGLMLAQAALPLGLRCVFLEDAPFAPARLLGKVYSTEQFEDFAHAADVYTLEFENTPVCSARLLAQTSALYPPPDALAVAQDRLKEKALFNQLDIPTVPYQQVSNQADLHTACEALGMPLVLKTSHGGYDGKGQFVVQTLADIDAAWAELGDAVNDAPLIAEGFIHFEREVSIIAARDQHGNVAYYPLVENHHHQGMLAKTTAPAPDSDALTTDAQAAIKKLLEHLDYVGVLALELFVTQDGLLANEIAPRVHNSGHWSIEGAVTSQFENHIRAVAGLPLGDTRIVQPSVMLNIIGEYPDLAAATAVAGAHVHLYDKEERDERKIGHITVMPADRSELAARVAEVVACLPNTMGL</sequence>
<dbReference type="UniPathway" id="UPA00074">
    <property type="reaction ID" value="UER00942"/>
</dbReference>
<dbReference type="FunFam" id="3.30.1490.20:FF:000015">
    <property type="entry name" value="N5-carboxyaminoimidazole ribonucleotide synthase"/>
    <property type="match status" value="1"/>
</dbReference>
<feature type="binding site" evidence="5">
    <location>
        <begin position="287"/>
        <end position="288"/>
    </location>
    <ligand>
        <name>ATP</name>
        <dbReference type="ChEBI" id="CHEBI:30616"/>
    </ligand>
</feature>
<keyword evidence="3 5" id="KW-0658">Purine biosynthesis</keyword>
<dbReference type="NCBIfam" id="NF004676">
    <property type="entry name" value="PRK06019.1-2"/>
    <property type="match status" value="1"/>
</dbReference>
<dbReference type="InterPro" id="IPR011761">
    <property type="entry name" value="ATP-grasp"/>
</dbReference>
<keyword evidence="1 5" id="KW-0436">Ligase</keyword>
<dbReference type="Pfam" id="PF02222">
    <property type="entry name" value="ATP-grasp"/>
    <property type="match status" value="1"/>
</dbReference>
<comment type="function">
    <text evidence="5">Catalyzes the ATP-dependent conversion of 5-aminoimidazole ribonucleotide (AIR) and HCO(3)(-) to N5-carboxyaminoimidazole ribonucleotide (N5-CAIR).</text>
</comment>